<sequence length="361" mass="40165">MALCVYQIASKIIADICFTVANVLCLYLWGKKSEPVLQFLHFWFCFGSALTPFLSKPFLNKVFHYTNHSVNASATASMASFQNITYIENTTVPLVSVPYFVIAGFLTLVISSLLILKFFASLDSTESQDENTIEQEGTRYRYVMLILMFLLFFLLVGSEVVMFTFLYKFGISESPGLAYSRDVSADLSAVFLFSVVIGQFFAIFWSRKFSPGQILTANFLGVGIGAILVLLYPLYFKTAPVIFWITTGLIGVSVTSVYGCLFLWANRYITISGSAASVFMIGGAIGEMVLPIPVGLLIEDHVMSFIYFTSGYTFALILVFLVAVKFAHTKHQRLSQNNPANLDKLQIQEKLTTPNRVETAA</sequence>
<dbReference type="Proteomes" id="UP001642483">
    <property type="component" value="Unassembled WGS sequence"/>
</dbReference>
<feature type="transmembrane region" description="Helical" evidence="4">
    <location>
        <begin position="217"/>
        <end position="235"/>
    </location>
</feature>
<feature type="transmembrane region" description="Helical" evidence="4">
    <location>
        <begin position="304"/>
        <end position="324"/>
    </location>
</feature>
<feature type="transmembrane region" description="Helical" evidence="4">
    <location>
        <begin position="276"/>
        <end position="298"/>
    </location>
</feature>
<keyword evidence="6" id="KW-1185">Reference proteome</keyword>
<dbReference type="PANTHER" id="PTHR23121">
    <property type="entry name" value="SODIUM-DEPENDENT GLUCOSE TRANSPORTER 1"/>
    <property type="match status" value="1"/>
</dbReference>
<dbReference type="PANTHER" id="PTHR23121:SF9">
    <property type="entry name" value="SODIUM-DEPENDENT GLUCOSE TRANSPORTER 1"/>
    <property type="match status" value="1"/>
</dbReference>
<evidence type="ECO:0000256" key="3">
    <source>
        <dbReference type="ARBA" id="ARBA00023136"/>
    </source>
</evidence>
<feature type="transmembrane region" description="Helical" evidence="4">
    <location>
        <begin position="241"/>
        <end position="264"/>
    </location>
</feature>
<dbReference type="SUPFAM" id="SSF103473">
    <property type="entry name" value="MFS general substrate transporter"/>
    <property type="match status" value="1"/>
</dbReference>
<evidence type="ECO:0000256" key="4">
    <source>
        <dbReference type="SAM" id="Phobius"/>
    </source>
</evidence>
<organism evidence="5 6">
    <name type="scientific">Clavelina lepadiformis</name>
    <name type="common">Light-bulb sea squirt</name>
    <name type="synonym">Ascidia lepadiformis</name>
    <dbReference type="NCBI Taxonomy" id="159417"/>
    <lineage>
        <taxon>Eukaryota</taxon>
        <taxon>Metazoa</taxon>
        <taxon>Chordata</taxon>
        <taxon>Tunicata</taxon>
        <taxon>Ascidiacea</taxon>
        <taxon>Aplousobranchia</taxon>
        <taxon>Clavelinidae</taxon>
        <taxon>Clavelina</taxon>
    </lineage>
</organism>
<evidence type="ECO:0000256" key="2">
    <source>
        <dbReference type="ARBA" id="ARBA00022989"/>
    </source>
</evidence>
<dbReference type="EMBL" id="CAWYQH010000108">
    <property type="protein sequence ID" value="CAK8688697.1"/>
    <property type="molecule type" value="Genomic_DNA"/>
</dbReference>
<evidence type="ECO:0000313" key="5">
    <source>
        <dbReference type="EMBL" id="CAK8688697.1"/>
    </source>
</evidence>
<proteinExistence type="predicted"/>
<accession>A0ABP0GA93</accession>
<evidence type="ECO:0000256" key="1">
    <source>
        <dbReference type="ARBA" id="ARBA00022692"/>
    </source>
</evidence>
<dbReference type="Gene3D" id="1.20.1250.20">
    <property type="entry name" value="MFS general substrate transporter like domains"/>
    <property type="match status" value="1"/>
</dbReference>
<name>A0ABP0GA93_CLALP</name>
<feature type="transmembrane region" description="Helical" evidence="4">
    <location>
        <begin position="99"/>
        <end position="122"/>
    </location>
</feature>
<feature type="transmembrane region" description="Helical" evidence="4">
    <location>
        <begin position="187"/>
        <end position="205"/>
    </location>
</feature>
<gene>
    <name evidence="5" type="ORF">CVLEPA_LOCUS20684</name>
</gene>
<evidence type="ECO:0000313" key="6">
    <source>
        <dbReference type="Proteomes" id="UP001642483"/>
    </source>
</evidence>
<protein>
    <submittedName>
        <fullName evidence="5">Uncharacterized protein</fullName>
    </submittedName>
</protein>
<keyword evidence="2 4" id="KW-1133">Transmembrane helix</keyword>
<feature type="transmembrane region" description="Helical" evidence="4">
    <location>
        <begin position="12"/>
        <end position="29"/>
    </location>
</feature>
<dbReference type="InterPro" id="IPR036259">
    <property type="entry name" value="MFS_trans_sf"/>
</dbReference>
<keyword evidence="3 4" id="KW-0472">Membrane</keyword>
<comment type="caution">
    <text evidence="5">The sequence shown here is derived from an EMBL/GenBank/DDBJ whole genome shotgun (WGS) entry which is preliminary data.</text>
</comment>
<feature type="transmembrane region" description="Helical" evidence="4">
    <location>
        <begin position="142"/>
        <end position="167"/>
    </location>
</feature>
<reference evidence="5 6" key="1">
    <citation type="submission" date="2024-02" db="EMBL/GenBank/DDBJ databases">
        <authorList>
            <person name="Daric V."/>
            <person name="Darras S."/>
        </authorList>
    </citation>
    <scope>NUCLEOTIDE SEQUENCE [LARGE SCALE GENOMIC DNA]</scope>
</reference>
<keyword evidence="1 4" id="KW-0812">Transmembrane</keyword>